<dbReference type="Proteomes" id="UP001144256">
    <property type="component" value="Unassembled WGS sequence"/>
</dbReference>
<evidence type="ECO:0000259" key="5">
    <source>
        <dbReference type="PROSITE" id="PS50975"/>
    </source>
</evidence>
<keyword evidence="2 4" id="KW-0547">Nucleotide-binding</keyword>
<evidence type="ECO:0000256" key="3">
    <source>
        <dbReference type="ARBA" id="ARBA00022840"/>
    </source>
</evidence>
<proteinExistence type="predicted"/>
<dbReference type="AlphaFoldDB" id="A0A9W5YCM0"/>
<keyword evidence="3 4" id="KW-0067">ATP-binding</keyword>
<sequence length="408" mass="46527">MVTKVLMIGLDKAFVDSLVASNKNYEVYILEEKEIYDSCSVEYTRKPIKEVRFSQYQQSSEIIDIICKWHKEVSFNVIVPGAEYAVKGTYKAMDILGFANPGQIAVEACTNKYKLRQICCAIGVPQPNFLKVNSTDQIEKFFNKKPIVIKPINRQASVGVVKVEKKEDIAGAWEECLNVSEGSRVVKRSLKWEYMVEDFIRGYEVSIESIVLKGESLFNNITYKDTIGGNYFAETGHIVPAEICDKDKQALLNSNEQMLKGLEAKSGLFHSEWKITEEGPKLIECAVRAPGDKIPELIKEVYKFNLFEAFLKVLMGEQPEINYTHNSYAGIRYFRPNPGRLVKITGVHILKDSPNVIKYLLNASSGQIIRPIKCSWDRIGFYMVRGNSLEELKRIMLEIENEIKFIIE</sequence>
<dbReference type="PANTHER" id="PTHR43585:SF2">
    <property type="entry name" value="ATP-GRASP ENZYME FSQD"/>
    <property type="match status" value="1"/>
</dbReference>
<dbReference type="GO" id="GO:0005524">
    <property type="term" value="F:ATP binding"/>
    <property type="evidence" value="ECO:0007669"/>
    <property type="project" value="UniProtKB-UniRule"/>
</dbReference>
<feature type="domain" description="ATP-grasp" evidence="5">
    <location>
        <begin position="116"/>
        <end position="315"/>
    </location>
</feature>
<organism evidence="6 7">
    <name type="scientific">Vallitalea longa</name>
    <dbReference type="NCBI Taxonomy" id="2936439"/>
    <lineage>
        <taxon>Bacteria</taxon>
        <taxon>Bacillati</taxon>
        <taxon>Bacillota</taxon>
        <taxon>Clostridia</taxon>
        <taxon>Lachnospirales</taxon>
        <taxon>Vallitaleaceae</taxon>
        <taxon>Vallitalea</taxon>
    </lineage>
</organism>
<evidence type="ECO:0000256" key="4">
    <source>
        <dbReference type="PROSITE-ProRule" id="PRU00409"/>
    </source>
</evidence>
<dbReference type="Pfam" id="PF18603">
    <property type="entry name" value="LAL_C2"/>
    <property type="match status" value="1"/>
</dbReference>
<dbReference type="InterPro" id="IPR052032">
    <property type="entry name" value="ATP-dep_AA_Ligase"/>
</dbReference>
<dbReference type="SUPFAM" id="SSF56059">
    <property type="entry name" value="Glutathione synthetase ATP-binding domain-like"/>
    <property type="match status" value="1"/>
</dbReference>
<dbReference type="PROSITE" id="PS50975">
    <property type="entry name" value="ATP_GRASP"/>
    <property type="match status" value="1"/>
</dbReference>
<accession>A0A9W5YCM0</accession>
<reference evidence="6" key="1">
    <citation type="submission" date="2022-06" db="EMBL/GenBank/DDBJ databases">
        <title>Vallitalea longa sp. nov., an anaerobic bacterium isolated from marine sediment.</title>
        <authorList>
            <person name="Hirano S."/>
            <person name="Terahara T."/>
            <person name="Mori K."/>
            <person name="Hamada M."/>
            <person name="Matsumoto R."/>
            <person name="Kobayashi T."/>
        </authorList>
    </citation>
    <scope>NUCLEOTIDE SEQUENCE</scope>
    <source>
        <strain evidence="6">SH18-1</strain>
    </source>
</reference>
<keyword evidence="1" id="KW-0436">Ligase</keyword>
<dbReference type="GO" id="GO:0016874">
    <property type="term" value="F:ligase activity"/>
    <property type="evidence" value="ECO:0007669"/>
    <property type="project" value="UniProtKB-KW"/>
</dbReference>
<name>A0A9W5YCM0_9FIRM</name>
<evidence type="ECO:0000256" key="2">
    <source>
        <dbReference type="ARBA" id="ARBA00022741"/>
    </source>
</evidence>
<gene>
    <name evidence="6" type="ORF">SH1V18_34970</name>
</gene>
<evidence type="ECO:0000256" key="1">
    <source>
        <dbReference type="ARBA" id="ARBA00022598"/>
    </source>
</evidence>
<evidence type="ECO:0000313" key="6">
    <source>
        <dbReference type="EMBL" id="GKX31017.1"/>
    </source>
</evidence>
<comment type="caution">
    <text evidence="6">The sequence shown here is derived from an EMBL/GenBank/DDBJ whole genome shotgun (WGS) entry which is preliminary data.</text>
</comment>
<dbReference type="EMBL" id="BRLB01000013">
    <property type="protein sequence ID" value="GKX31017.1"/>
    <property type="molecule type" value="Genomic_DNA"/>
</dbReference>
<protein>
    <recommendedName>
        <fullName evidence="5">ATP-grasp domain-containing protein</fullName>
    </recommendedName>
</protein>
<dbReference type="PANTHER" id="PTHR43585">
    <property type="entry name" value="FUMIPYRROLE BIOSYNTHESIS PROTEIN C"/>
    <property type="match status" value="1"/>
</dbReference>
<dbReference type="RefSeq" id="WP_281817653.1">
    <property type="nucleotide sequence ID" value="NZ_BRLB01000013.1"/>
</dbReference>
<keyword evidence="7" id="KW-1185">Reference proteome</keyword>
<dbReference type="GO" id="GO:0046872">
    <property type="term" value="F:metal ion binding"/>
    <property type="evidence" value="ECO:0007669"/>
    <property type="project" value="InterPro"/>
</dbReference>
<dbReference type="Gene3D" id="3.30.470.20">
    <property type="entry name" value="ATP-grasp fold, B domain"/>
    <property type="match status" value="1"/>
</dbReference>
<dbReference type="InterPro" id="IPR011761">
    <property type="entry name" value="ATP-grasp"/>
</dbReference>
<evidence type="ECO:0000313" key="7">
    <source>
        <dbReference type="Proteomes" id="UP001144256"/>
    </source>
</evidence>
<dbReference type="InterPro" id="IPR040570">
    <property type="entry name" value="LAL_C2"/>
</dbReference>
<dbReference type="Pfam" id="PF13535">
    <property type="entry name" value="ATP-grasp_4"/>
    <property type="match status" value="1"/>
</dbReference>